<evidence type="ECO:0000256" key="2">
    <source>
        <dbReference type="SAM" id="MobiDB-lite"/>
    </source>
</evidence>
<dbReference type="InterPro" id="IPR000700">
    <property type="entry name" value="PAS-assoc_C"/>
</dbReference>
<evidence type="ECO:0000313" key="6">
    <source>
        <dbReference type="Proteomes" id="UP000239485"/>
    </source>
</evidence>
<dbReference type="EMBL" id="PTJD01000012">
    <property type="protein sequence ID" value="PPK92882.1"/>
    <property type="molecule type" value="Genomic_DNA"/>
</dbReference>
<dbReference type="InterPro" id="IPR035965">
    <property type="entry name" value="PAS-like_dom_sf"/>
</dbReference>
<dbReference type="Gene3D" id="3.60.40.10">
    <property type="entry name" value="PPM-type phosphatase domain"/>
    <property type="match status" value="1"/>
</dbReference>
<feature type="domain" description="PAS" evidence="3">
    <location>
        <begin position="302"/>
        <end position="372"/>
    </location>
</feature>
<dbReference type="PROSITE" id="PS50113">
    <property type="entry name" value="PAC"/>
    <property type="match status" value="1"/>
</dbReference>
<dbReference type="PROSITE" id="PS50112">
    <property type="entry name" value="PAS"/>
    <property type="match status" value="2"/>
</dbReference>
<dbReference type="InterPro" id="IPR013655">
    <property type="entry name" value="PAS_fold_3"/>
</dbReference>
<dbReference type="SUPFAM" id="SSF55785">
    <property type="entry name" value="PYP-like sensor domain (PAS domain)"/>
    <property type="match status" value="2"/>
</dbReference>
<dbReference type="InterPro" id="IPR029016">
    <property type="entry name" value="GAF-like_dom_sf"/>
</dbReference>
<feature type="domain" description="PAC" evidence="4">
    <location>
        <begin position="256"/>
        <end position="308"/>
    </location>
</feature>
<dbReference type="AlphaFoldDB" id="A0A2S6IF85"/>
<organism evidence="5 6">
    <name type="scientific">Kineococcus xinjiangensis</name>
    <dbReference type="NCBI Taxonomy" id="512762"/>
    <lineage>
        <taxon>Bacteria</taxon>
        <taxon>Bacillati</taxon>
        <taxon>Actinomycetota</taxon>
        <taxon>Actinomycetes</taxon>
        <taxon>Kineosporiales</taxon>
        <taxon>Kineosporiaceae</taxon>
        <taxon>Kineococcus</taxon>
    </lineage>
</organism>
<dbReference type="CDD" id="cd00130">
    <property type="entry name" value="PAS"/>
    <property type="match status" value="2"/>
</dbReference>
<dbReference type="Gene3D" id="3.30.450.40">
    <property type="match status" value="2"/>
</dbReference>
<dbReference type="SMART" id="SM00091">
    <property type="entry name" value="PAS"/>
    <property type="match status" value="2"/>
</dbReference>
<dbReference type="InterPro" id="IPR003018">
    <property type="entry name" value="GAF"/>
</dbReference>
<keyword evidence="1" id="KW-0378">Hydrolase</keyword>
<dbReference type="PANTHER" id="PTHR43156">
    <property type="entry name" value="STAGE II SPORULATION PROTEIN E-RELATED"/>
    <property type="match status" value="1"/>
</dbReference>
<evidence type="ECO:0000259" key="3">
    <source>
        <dbReference type="PROSITE" id="PS50112"/>
    </source>
</evidence>
<dbReference type="InterPro" id="IPR013656">
    <property type="entry name" value="PAS_4"/>
</dbReference>
<feature type="compositionally biased region" description="Basic and acidic residues" evidence="2">
    <location>
        <begin position="8"/>
        <end position="18"/>
    </location>
</feature>
<dbReference type="PANTHER" id="PTHR43156:SF2">
    <property type="entry name" value="STAGE II SPORULATION PROTEIN E"/>
    <property type="match status" value="1"/>
</dbReference>
<dbReference type="SMART" id="SM00065">
    <property type="entry name" value="GAF"/>
    <property type="match status" value="2"/>
</dbReference>
<dbReference type="GO" id="GO:0016791">
    <property type="term" value="F:phosphatase activity"/>
    <property type="evidence" value="ECO:0007669"/>
    <property type="project" value="TreeGrafter"/>
</dbReference>
<dbReference type="InterPro" id="IPR000014">
    <property type="entry name" value="PAS"/>
</dbReference>
<proteinExistence type="predicted"/>
<reference evidence="5 6" key="1">
    <citation type="submission" date="2018-02" db="EMBL/GenBank/DDBJ databases">
        <title>Genomic Encyclopedia of Archaeal and Bacterial Type Strains, Phase II (KMG-II): from individual species to whole genera.</title>
        <authorList>
            <person name="Goeker M."/>
        </authorList>
    </citation>
    <scope>NUCLEOTIDE SEQUENCE [LARGE SCALE GENOMIC DNA]</scope>
    <source>
        <strain evidence="5 6">DSM 22857</strain>
    </source>
</reference>
<dbReference type="SMART" id="SM00331">
    <property type="entry name" value="PP2C_SIG"/>
    <property type="match status" value="1"/>
</dbReference>
<gene>
    <name evidence="5" type="ORF">CLV92_11255</name>
</gene>
<dbReference type="Pfam" id="PF01590">
    <property type="entry name" value="GAF"/>
    <property type="match status" value="1"/>
</dbReference>
<feature type="region of interest" description="Disordered" evidence="2">
    <location>
        <begin position="418"/>
        <end position="440"/>
    </location>
</feature>
<dbReference type="Pfam" id="PF08447">
    <property type="entry name" value="PAS_3"/>
    <property type="match status" value="1"/>
</dbReference>
<comment type="caution">
    <text evidence="5">The sequence shown here is derived from an EMBL/GenBank/DDBJ whole genome shotgun (WGS) entry which is preliminary data.</text>
</comment>
<accession>A0A2S6IF85</accession>
<dbReference type="InterPro" id="IPR052016">
    <property type="entry name" value="Bact_Sigma-Reg"/>
</dbReference>
<sequence length="882" mass="93845">MSAAVPPRGDDEAVRTKTGDAQPGELTTRRLATVRSHPALTRLAELAARLTGAPWAQVSLGADSQAVAAAAGSDVSVTGAEVPLAAALCAAAATSAGPLVVADAAADERVASLPPVRSGPVRSCLGVPLRGQDGTVLGALCVFGPEPRTWRASDVALLDDLAVAAVTELELSALAVQYEASRLRWQLSIEAAGIGSYDWDLLTGELEWDDRLLEMFGYDRAGFGGRIEAFYERVHPEDLPRVTRALEAAIAACGEFEAEYRVELPGVGTRWIFARGRALGDESGRAVRLLGAAYDTTARKDTDTRLARVLETMSVGYASYDRQWLITYVNAEAERLIGMSREDVLGRNVWELFPAAVGSPIEEHYREAVATGQPVSFDAHYPDPLNAWYEIRATPTPEGLSVYFLDVTARRVAQEEAEDARRAAEDARGEAEAAREGAERTAQRMQLLSGVNEALAATVGLEEAVGRLARLVVPGLAQWCIVSAVDDRAGEDSGRGMRDLGWWHEDPALREVLERYASLRLPALAEDAPARRALRSGQPVLVREAAVQAIGSALHSAEARALLAELAPRSVLFLPLHAGGRVLGLLSLFSSDPERHATDAVVGTGLDVAARAGLALDNARLYTQQQRLAEGLQRSMLTSPPEPDHLQIVVRYRPAARAAQVGGDWYDAFLQPDGGTVLVIGDVMGHDVDAAAAMGQIRSLLRGIGYSSGGTPAAVLSSLDATMQGLGVETTATALVARVEQTAAEEREGLTRLRWSNAGHPPPVLVSPEGTVTVLDGRHPGLLLGVAPEFPRADSELAVERGSTVLLYTDGLIERRGQSLDEGLERLVGVLADLAGADLDGLCDGILERMLPASLDDDVALVAVRLHPQDRPRPPEAGPATH</sequence>
<dbReference type="NCBIfam" id="TIGR00229">
    <property type="entry name" value="sensory_box"/>
    <property type="match status" value="1"/>
</dbReference>
<dbReference type="SUPFAM" id="SSF81606">
    <property type="entry name" value="PP2C-like"/>
    <property type="match status" value="1"/>
</dbReference>
<evidence type="ECO:0000313" key="5">
    <source>
        <dbReference type="EMBL" id="PPK92882.1"/>
    </source>
</evidence>
<dbReference type="Gene3D" id="2.10.70.100">
    <property type="match status" value="1"/>
</dbReference>
<protein>
    <submittedName>
        <fullName evidence="5">PAS domain S-box-containing protein</fullName>
    </submittedName>
</protein>
<evidence type="ECO:0000259" key="4">
    <source>
        <dbReference type="PROSITE" id="PS50113"/>
    </source>
</evidence>
<dbReference type="InterPro" id="IPR036457">
    <property type="entry name" value="PPM-type-like_dom_sf"/>
</dbReference>
<keyword evidence="6" id="KW-1185">Reference proteome</keyword>
<feature type="region of interest" description="Disordered" evidence="2">
    <location>
        <begin position="1"/>
        <end position="24"/>
    </location>
</feature>
<dbReference type="Pfam" id="PF07228">
    <property type="entry name" value="SpoIIE"/>
    <property type="match status" value="1"/>
</dbReference>
<dbReference type="Pfam" id="PF13185">
    <property type="entry name" value="GAF_2"/>
    <property type="match status" value="1"/>
</dbReference>
<dbReference type="InterPro" id="IPR001932">
    <property type="entry name" value="PPM-type_phosphatase-like_dom"/>
</dbReference>
<evidence type="ECO:0000256" key="1">
    <source>
        <dbReference type="ARBA" id="ARBA00022801"/>
    </source>
</evidence>
<dbReference type="SUPFAM" id="SSF55781">
    <property type="entry name" value="GAF domain-like"/>
    <property type="match status" value="2"/>
</dbReference>
<name>A0A2S6IF85_9ACTN</name>
<dbReference type="Gene3D" id="3.30.450.20">
    <property type="entry name" value="PAS domain"/>
    <property type="match status" value="2"/>
</dbReference>
<dbReference type="Proteomes" id="UP000239485">
    <property type="component" value="Unassembled WGS sequence"/>
</dbReference>
<feature type="domain" description="PAS" evidence="3">
    <location>
        <begin position="208"/>
        <end position="253"/>
    </location>
</feature>
<dbReference type="Pfam" id="PF08448">
    <property type="entry name" value="PAS_4"/>
    <property type="match status" value="1"/>
</dbReference>